<evidence type="ECO:0000313" key="1">
    <source>
        <dbReference type="EMBL" id="AVP27556.1"/>
    </source>
</evidence>
<protein>
    <submittedName>
        <fullName evidence="2">Uncharacterized protein</fullName>
    </submittedName>
</protein>
<dbReference type="EMBL" id="MNCJ02000334">
    <property type="protein sequence ID" value="KAF5753176.1"/>
    <property type="molecule type" value="Genomic_DNA"/>
</dbReference>
<keyword evidence="2" id="KW-0496">Mitochondrion</keyword>
<reference evidence="3" key="1">
    <citation type="journal article" date="2017" name="Nature">
        <title>The sunflower genome provides insights into oil metabolism, flowering and Asterid evolution.</title>
        <authorList>
            <person name="Badouin H."/>
            <person name="Gouzy J."/>
            <person name="Grassa C.J."/>
            <person name="Murat F."/>
            <person name="Staton S.E."/>
            <person name="Cottret L."/>
            <person name="Lelandais-Briere C."/>
            <person name="Owens G.L."/>
            <person name="Carrere S."/>
            <person name="Mayjonade B."/>
            <person name="Legrand L."/>
            <person name="Gill N."/>
            <person name="Kane N.C."/>
            <person name="Bowers J.E."/>
            <person name="Hubner S."/>
            <person name="Bellec A."/>
            <person name="Berard A."/>
            <person name="Berges H."/>
            <person name="Blanchet N."/>
            <person name="Boniface M.C."/>
            <person name="Brunel D."/>
            <person name="Catrice O."/>
            <person name="Chaidir N."/>
            <person name="Claudel C."/>
            <person name="Donnadieu C."/>
            <person name="Faraut T."/>
            <person name="Fievet G."/>
            <person name="Helmstetter N."/>
            <person name="King M."/>
            <person name="Knapp S.J."/>
            <person name="Lai Z."/>
            <person name="Le Paslier M.C."/>
            <person name="Lippi Y."/>
            <person name="Lorenzon L."/>
            <person name="Mandel J.R."/>
            <person name="Marage G."/>
            <person name="Marchand G."/>
            <person name="Marquand E."/>
            <person name="Bret-Mestries E."/>
            <person name="Morien E."/>
            <person name="Nambeesan S."/>
            <person name="Nguyen T."/>
            <person name="Pegot-Espagnet P."/>
            <person name="Pouilly N."/>
            <person name="Raftis F."/>
            <person name="Sallet E."/>
            <person name="Schiex T."/>
            <person name="Thomas J."/>
            <person name="Vandecasteele C."/>
            <person name="Vares D."/>
            <person name="Vear F."/>
            <person name="Vautrin S."/>
            <person name="Crespi M."/>
            <person name="Mangin B."/>
            <person name="Burke J.M."/>
            <person name="Salse J."/>
            <person name="Munos S."/>
            <person name="Vincourt P."/>
            <person name="Rieseberg L.H."/>
            <person name="Langlade N.B."/>
        </authorList>
    </citation>
    <scope>NUCLEOTIDE SEQUENCE</scope>
    <source>
        <tissue evidence="3">Leaves</tissue>
    </source>
</reference>
<reference evidence="3" key="3">
    <citation type="submission" date="2020-06" db="EMBL/GenBank/DDBJ databases">
        <title>Helianthus annuus Genome sequencing and assembly Release 2.</title>
        <authorList>
            <person name="Gouzy J."/>
            <person name="Langlade N."/>
            <person name="Munos S."/>
        </authorList>
    </citation>
    <scope>NUCLEOTIDE SEQUENCE</scope>
    <source>
        <tissue evidence="3">Leaves</tissue>
    </source>
</reference>
<proteinExistence type="predicted"/>
<dbReference type="AlphaFoldDB" id="A0A2P1MAA1"/>
<geneLocation type="mitochondrion" evidence="2"/>
<evidence type="ECO:0000313" key="3">
    <source>
        <dbReference type="EMBL" id="KAF5753176.1"/>
    </source>
</evidence>
<dbReference type="Proteomes" id="UP000215914">
    <property type="component" value="Unassembled WGS sequence"/>
</dbReference>
<gene>
    <name evidence="2" type="primary">orf303</name>
    <name evidence="3" type="ORF">HanXRQr2_MTg0835351</name>
</gene>
<sequence>MPYRGGGGLSLEYRKQANGGILHLGWYQTFFCRTFASQVDLPYGRRWPLWHFRRKKFSTPFLVLRACYDCLSLRLPDLSPIMYLIELEPLLNKDLLDIPP</sequence>
<organism evidence="2">
    <name type="scientific">Helianthus annuus</name>
    <name type="common">Common sunflower</name>
    <dbReference type="NCBI Taxonomy" id="4232"/>
    <lineage>
        <taxon>Eukaryota</taxon>
        <taxon>Viridiplantae</taxon>
        <taxon>Streptophyta</taxon>
        <taxon>Embryophyta</taxon>
        <taxon>Tracheophyta</taxon>
        <taxon>Spermatophyta</taxon>
        <taxon>Magnoliopsida</taxon>
        <taxon>eudicotyledons</taxon>
        <taxon>Gunneridae</taxon>
        <taxon>Pentapetalae</taxon>
        <taxon>asterids</taxon>
        <taxon>campanulids</taxon>
        <taxon>Asterales</taxon>
        <taxon>Asteraceae</taxon>
        <taxon>Asteroideae</taxon>
        <taxon>Heliantheae alliance</taxon>
        <taxon>Heliantheae</taxon>
        <taxon>Helianthus</taxon>
    </lineage>
</organism>
<dbReference type="EMBL" id="MF828623">
    <property type="protein sequence ID" value="AVP27562.1"/>
    <property type="molecule type" value="Genomic_DNA"/>
</dbReference>
<reference evidence="2" key="2">
    <citation type="journal article" date="2018" name="Int. J. Mol. Sci.">
        <title>Recombination Events Involving the atp9 Gene Are Associated with Male Sterility of CMS PET2 in Sunflower.</title>
        <authorList>
            <person name="Reddemann A."/>
            <person name="Horn R."/>
        </authorList>
    </citation>
    <scope>NUCLEOTIDE SEQUENCE</scope>
    <source>
        <strain evidence="2">CMS PET2</strain>
        <strain evidence="1">HA89</strain>
    </source>
</reference>
<keyword evidence="4" id="KW-1185">Reference proteome</keyword>
<dbReference type="EMBL" id="MF828622">
    <property type="protein sequence ID" value="AVP27556.1"/>
    <property type="molecule type" value="Genomic_DNA"/>
</dbReference>
<evidence type="ECO:0000313" key="2">
    <source>
        <dbReference type="EMBL" id="AVP27562.1"/>
    </source>
</evidence>
<accession>A0A2P1MAA1</accession>
<name>A0A2P1MAA1_HELAN</name>
<evidence type="ECO:0000313" key="4">
    <source>
        <dbReference type="Proteomes" id="UP000215914"/>
    </source>
</evidence>